<dbReference type="AlphaFoldDB" id="A0A1G1X9B6"/>
<gene>
    <name evidence="4" type="ORF">A3E36_00805</name>
</gene>
<feature type="domain" description="RmlD-like substrate binding" evidence="3">
    <location>
        <begin position="1"/>
        <end position="268"/>
    </location>
</feature>
<dbReference type="InterPro" id="IPR036291">
    <property type="entry name" value="NAD(P)-bd_dom_sf"/>
</dbReference>
<evidence type="ECO:0000256" key="2">
    <source>
        <dbReference type="RuleBase" id="RU364082"/>
    </source>
</evidence>
<dbReference type="Gene3D" id="3.90.25.10">
    <property type="entry name" value="UDP-galactose 4-epimerase, domain 1"/>
    <property type="match status" value="1"/>
</dbReference>
<dbReference type="EMBL" id="MHHS01000033">
    <property type="protein sequence ID" value="OGY36461.1"/>
    <property type="molecule type" value="Genomic_DNA"/>
</dbReference>
<comment type="function">
    <text evidence="2">Catalyzes the reduction of dTDP-6-deoxy-L-lyxo-4-hexulose to yield dTDP-L-rhamnose.</text>
</comment>
<name>A0A1G1X9B6_9BACT</name>
<dbReference type="NCBIfam" id="TIGR01214">
    <property type="entry name" value="rmlD"/>
    <property type="match status" value="1"/>
</dbReference>
<dbReference type="PANTHER" id="PTHR10491:SF4">
    <property type="entry name" value="METHIONINE ADENOSYLTRANSFERASE 2 SUBUNIT BETA"/>
    <property type="match status" value="1"/>
</dbReference>
<comment type="similarity">
    <text evidence="1 2">Belongs to the dTDP-4-dehydrorhamnose reductase family.</text>
</comment>
<dbReference type="GO" id="GO:0008831">
    <property type="term" value="F:dTDP-4-dehydrorhamnose reductase activity"/>
    <property type="evidence" value="ECO:0007669"/>
    <property type="project" value="UniProtKB-EC"/>
</dbReference>
<accession>A0A1G1X9B6</accession>
<proteinExistence type="inferred from homology"/>
<dbReference type="Proteomes" id="UP000177941">
    <property type="component" value="Unassembled WGS sequence"/>
</dbReference>
<reference evidence="4 5" key="1">
    <citation type="journal article" date="2016" name="Nat. Commun.">
        <title>Thousands of microbial genomes shed light on interconnected biogeochemical processes in an aquifer system.</title>
        <authorList>
            <person name="Anantharaman K."/>
            <person name="Brown C.T."/>
            <person name="Hug L.A."/>
            <person name="Sharon I."/>
            <person name="Castelle C.J."/>
            <person name="Probst A.J."/>
            <person name="Thomas B.C."/>
            <person name="Singh A."/>
            <person name="Wilkins M.J."/>
            <person name="Karaoz U."/>
            <person name="Brodie E.L."/>
            <person name="Williams K.H."/>
            <person name="Hubbard S.S."/>
            <person name="Banfield J.F."/>
        </authorList>
    </citation>
    <scope>NUCLEOTIDE SEQUENCE [LARGE SCALE GENOMIC DNA]</scope>
</reference>
<dbReference type="InterPro" id="IPR005913">
    <property type="entry name" value="dTDP_dehydrorham_reduct"/>
</dbReference>
<dbReference type="InterPro" id="IPR029903">
    <property type="entry name" value="RmlD-like-bd"/>
</dbReference>
<keyword evidence="2" id="KW-0521">NADP</keyword>
<dbReference type="Pfam" id="PF04321">
    <property type="entry name" value="RmlD_sub_bind"/>
    <property type="match status" value="1"/>
</dbReference>
<comment type="caution">
    <text evidence="4">The sequence shown here is derived from an EMBL/GenBank/DDBJ whole genome shotgun (WGS) entry which is preliminary data.</text>
</comment>
<dbReference type="PANTHER" id="PTHR10491">
    <property type="entry name" value="DTDP-4-DEHYDRORHAMNOSE REDUCTASE"/>
    <property type="match status" value="1"/>
</dbReference>
<dbReference type="GO" id="GO:0005829">
    <property type="term" value="C:cytosol"/>
    <property type="evidence" value="ECO:0007669"/>
    <property type="project" value="TreeGrafter"/>
</dbReference>
<dbReference type="EC" id="1.1.1.133" evidence="2"/>
<organism evidence="4 5">
    <name type="scientific">Candidatus Andersenbacteria bacterium RIFCSPHIGHO2_12_FULL_45_11b</name>
    <dbReference type="NCBI Taxonomy" id="1797282"/>
    <lineage>
        <taxon>Bacteria</taxon>
        <taxon>Candidatus Anderseniibacteriota</taxon>
    </lineage>
</organism>
<dbReference type="GO" id="GO:0019305">
    <property type="term" value="P:dTDP-rhamnose biosynthetic process"/>
    <property type="evidence" value="ECO:0007669"/>
    <property type="project" value="UniProtKB-UniPathway"/>
</dbReference>
<dbReference type="CDD" id="cd05254">
    <property type="entry name" value="dTDP_HR_like_SDR_e"/>
    <property type="match status" value="1"/>
</dbReference>
<protein>
    <recommendedName>
        <fullName evidence="2">dTDP-4-dehydrorhamnose reductase</fullName>
        <ecNumber evidence="2">1.1.1.133</ecNumber>
    </recommendedName>
</protein>
<evidence type="ECO:0000313" key="5">
    <source>
        <dbReference type="Proteomes" id="UP000177941"/>
    </source>
</evidence>
<feature type="non-terminal residue" evidence="4">
    <location>
        <position position="1"/>
    </location>
</feature>
<dbReference type="SUPFAM" id="SSF51735">
    <property type="entry name" value="NAD(P)-binding Rossmann-fold domains"/>
    <property type="match status" value="1"/>
</dbReference>
<comment type="pathway">
    <text evidence="2">Carbohydrate biosynthesis; dTDP-L-rhamnose biosynthesis.</text>
</comment>
<evidence type="ECO:0000256" key="1">
    <source>
        <dbReference type="ARBA" id="ARBA00010944"/>
    </source>
</evidence>
<evidence type="ECO:0000313" key="4">
    <source>
        <dbReference type="EMBL" id="OGY36461.1"/>
    </source>
</evidence>
<evidence type="ECO:0000259" key="3">
    <source>
        <dbReference type="Pfam" id="PF04321"/>
    </source>
</evidence>
<keyword evidence="2" id="KW-0560">Oxidoreductase</keyword>
<sequence>IIGAKGMLGSMLATVFSDMQPTLLDKEEIDITNAQSVRDVLMPLQPDVIINAAAYTNVDGAEEHKEDAFLVNETGVKNLGDIANMLGATLVHFSTDYVFPGTQAEGYSEADSPGPAVNVYGQSKLAGERALKESGCNFYLIRTAWLYGPNGKNFVDTMVELGKTKKHLSVVNDQFGSPTFTKDLSQFVRSLLEESEPFGIYHGVNTGSASWFEFAEMIFTIIPGMQVDVKPVSSAEFSRPAKRPQYSILKHTKGPEFRDWKEALREYLGK</sequence>
<dbReference type="UniPathway" id="UPA00124"/>
<dbReference type="Gene3D" id="3.40.50.720">
    <property type="entry name" value="NAD(P)-binding Rossmann-like Domain"/>
    <property type="match status" value="1"/>
</dbReference>